<dbReference type="GO" id="GO:0004252">
    <property type="term" value="F:serine-type endopeptidase activity"/>
    <property type="evidence" value="ECO:0007669"/>
    <property type="project" value="InterPro"/>
</dbReference>
<comment type="caution">
    <text evidence="2">The sequence shown here is derived from an EMBL/GenBank/DDBJ whole genome shotgun (WGS) entry which is preliminary data.</text>
</comment>
<dbReference type="PANTHER" id="PTHR43718">
    <property type="entry name" value="LON PROTEASE"/>
    <property type="match status" value="1"/>
</dbReference>
<name>A0AA37WUV3_9HYPH</name>
<protein>
    <recommendedName>
        <fullName evidence="1">AAA+ ATPase domain-containing protein</fullName>
    </recommendedName>
</protein>
<sequence>MKDVTPDIARGIVLRHLPRALRAGLDADATDGPLPAQLAADAEAATPGLGAGVTAWLRENVGPCPGLDVPPQDGAAGPGEADGCGLGALDRAAALGDDPTLREIADALVLLGAFERVAEHAGRAAAAAWSYLDRLPEVGAQLHRLAPVPAGAQAGGDAARAPWAHLDPLGRPAAAPDGATQATDEAGASWRAELESAFADICQEARLLAVGLSAVATGRSRGLWTTGTLAQVAAVVGQAVAQPLTVAAERDGRRAGEARAQSEIADLRDMVRAYRDEADRRQDGGAAAVADVPAGHVLVCPHLNRTGHSKAKEVARGYENAIGTALPLVPTPDLAGVRRALLEEFPHAVAAVDATLGAFAARPHVHAPPMVIAGPPGSGKSRFVRRLGESLGVGVYRVDGANDAGGSFGGTERRWYSSEPCRPFMAVARHAQANPIVMVDEVDKAATRTDHGRLWDSMLQALDPENAARFPDPCLQVELDLSWVTVICTANAPAVLPAPLLDRMRVVRFPEARADHLDALLPGILAGVAMEAGFDPRFHLPLDAVERAALRARWRGGSLRRLRRAVEAILRVRDRALTRSPQ</sequence>
<dbReference type="InterPro" id="IPR027417">
    <property type="entry name" value="P-loop_NTPase"/>
</dbReference>
<dbReference type="InterPro" id="IPR027065">
    <property type="entry name" value="Lon_Prtase"/>
</dbReference>
<gene>
    <name evidence="2" type="ORF">GCM10007890_47770</name>
</gene>
<dbReference type="RefSeq" id="WP_236961830.1">
    <property type="nucleotide sequence ID" value="NZ_BPQZ01000003.1"/>
</dbReference>
<keyword evidence="3" id="KW-1185">Reference proteome</keyword>
<dbReference type="GO" id="GO:0006515">
    <property type="term" value="P:protein quality control for misfolded or incompletely synthesized proteins"/>
    <property type="evidence" value="ECO:0007669"/>
    <property type="project" value="TreeGrafter"/>
</dbReference>
<dbReference type="GO" id="GO:0005524">
    <property type="term" value="F:ATP binding"/>
    <property type="evidence" value="ECO:0007669"/>
    <property type="project" value="InterPro"/>
</dbReference>
<dbReference type="SMART" id="SM00382">
    <property type="entry name" value="AAA"/>
    <property type="match status" value="1"/>
</dbReference>
<dbReference type="Pfam" id="PF00004">
    <property type="entry name" value="AAA"/>
    <property type="match status" value="1"/>
</dbReference>
<dbReference type="Gene3D" id="3.40.50.300">
    <property type="entry name" value="P-loop containing nucleotide triphosphate hydrolases"/>
    <property type="match status" value="1"/>
</dbReference>
<dbReference type="GO" id="GO:0004176">
    <property type="term" value="F:ATP-dependent peptidase activity"/>
    <property type="evidence" value="ECO:0007669"/>
    <property type="project" value="InterPro"/>
</dbReference>
<reference evidence="3" key="1">
    <citation type="journal article" date="2019" name="Int. J. Syst. Evol. Microbiol.">
        <title>The Global Catalogue of Microorganisms (GCM) 10K type strain sequencing project: providing services to taxonomists for standard genome sequencing and annotation.</title>
        <authorList>
            <consortium name="The Broad Institute Genomics Platform"/>
            <consortium name="The Broad Institute Genome Sequencing Center for Infectious Disease"/>
            <person name="Wu L."/>
            <person name="Ma J."/>
        </authorList>
    </citation>
    <scope>NUCLEOTIDE SEQUENCE [LARGE SCALE GENOMIC DNA]</scope>
    <source>
        <strain evidence="3">NBRC 103632</strain>
    </source>
</reference>
<proteinExistence type="predicted"/>
<organism evidence="2 3">
    <name type="scientific">Methylobacterium tardum</name>
    <dbReference type="NCBI Taxonomy" id="374432"/>
    <lineage>
        <taxon>Bacteria</taxon>
        <taxon>Pseudomonadati</taxon>
        <taxon>Pseudomonadota</taxon>
        <taxon>Alphaproteobacteria</taxon>
        <taxon>Hyphomicrobiales</taxon>
        <taxon>Methylobacteriaceae</taxon>
        <taxon>Methylobacterium</taxon>
    </lineage>
</organism>
<dbReference type="PANTHER" id="PTHR43718:SF2">
    <property type="entry name" value="LON PROTEASE HOMOLOG, MITOCHONDRIAL"/>
    <property type="match status" value="1"/>
</dbReference>
<dbReference type="SUPFAM" id="SSF52540">
    <property type="entry name" value="P-loop containing nucleoside triphosphate hydrolases"/>
    <property type="match status" value="1"/>
</dbReference>
<evidence type="ECO:0000313" key="3">
    <source>
        <dbReference type="Proteomes" id="UP001157440"/>
    </source>
</evidence>
<dbReference type="AlphaFoldDB" id="A0AA37WUV3"/>
<dbReference type="InterPro" id="IPR003593">
    <property type="entry name" value="AAA+_ATPase"/>
</dbReference>
<evidence type="ECO:0000259" key="1">
    <source>
        <dbReference type="SMART" id="SM00382"/>
    </source>
</evidence>
<dbReference type="InterPro" id="IPR003959">
    <property type="entry name" value="ATPase_AAA_core"/>
</dbReference>
<evidence type="ECO:0000313" key="2">
    <source>
        <dbReference type="EMBL" id="GLS72762.1"/>
    </source>
</evidence>
<feature type="domain" description="AAA+ ATPase" evidence="1">
    <location>
        <begin position="366"/>
        <end position="511"/>
    </location>
</feature>
<dbReference type="EMBL" id="BSPL01000023">
    <property type="protein sequence ID" value="GLS72762.1"/>
    <property type="molecule type" value="Genomic_DNA"/>
</dbReference>
<accession>A0AA37WUV3</accession>
<dbReference type="GO" id="GO:0016887">
    <property type="term" value="F:ATP hydrolysis activity"/>
    <property type="evidence" value="ECO:0007669"/>
    <property type="project" value="InterPro"/>
</dbReference>
<dbReference type="Proteomes" id="UP001157440">
    <property type="component" value="Unassembled WGS sequence"/>
</dbReference>